<dbReference type="GO" id="GO:0030288">
    <property type="term" value="C:outer membrane-bounded periplasmic space"/>
    <property type="evidence" value="ECO:0007669"/>
    <property type="project" value="InterPro"/>
</dbReference>
<keyword evidence="3" id="KW-0813">Transport</keyword>
<accession>A0A845QJN8</accession>
<keyword evidence="7" id="KW-1185">Reference proteome</keyword>
<evidence type="ECO:0000313" key="6">
    <source>
        <dbReference type="EMBL" id="NBH61245.1"/>
    </source>
</evidence>
<comment type="similarity">
    <text evidence="2">Belongs to the bacterial solute-binding protein 7 family.</text>
</comment>
<keyword evidence="4 5" id="KW-0732">Signal</keyword>
<comment type="subcellular location">
    <subcellularLocation>
        <location evidence="1">Cell envelope</location>
    </subcellularLocation>
</comment>
<evidence type="ECO:0000256" key="4">
    <source>
        <dbReference type="ARBA" id="ARBA00022729"/>
    </source>
</evidence>
<dbReference type="NCBIfam" id="NF037995">
    <property type="entry name" value="TRAP_S1"/>
    <property type="match status" value="1"/>
</dbReference>
<dbReference type="InterPro" id="IPR038404">
    <property type="entry name" value="TRAP_DctP_sf"/>
</dbReference>
<reference evidence="6 7" key="1">
    <citation type="submission" date="2018-08" db="EMBL/GenBank/DDBJ databases">
        <title>Murine metabolic-syndrome-specific gut microbial biobank.</title>
        <authorList>
            <person name="Liu C."/>
        </authorList>
    </citation>
    <scope>NUCLEOTIDE SEQUENCE [LARGE SCALE GENOMIC DNA]</scope>
    <source>
        <strain evidence="6 7">28</strain>
    </source>
</reference>
<dbReference type="NCBIfam" id="TIGR00787">
    <property type="entry name" value="dctP"/>
    <property type="match status" value="1"/>
</dbReference>
<evidence type="ECO:0000256" key="2">
    <source>
        <dbReference type="ARBA" id="ARBA00009023"/>
    </source>
</evidence>
<dbReference type="PANTHER" id="PTHR33376:SF4">
    <property type="entry name" value="SIALIC ACID-BINDING PERIPLASMIC PROTEIN SIAP"/>
    <property type="match status" value="1"/>
</dbReference>
<dbReference type="PANTHER" id="PTHR33376">
    <property type="match status" value="1"/>
</dbReference>
<dbReference type="GO" id="GO:0055085">
    <property type="term" value="P:transmembrane transport"/>
    <property type="evidence" value="ECO:0007669"/>
    <property type="project" value="InterPro"/>
</dbReference>
<feature type="chain" id="PRO_5039094169" evidence="5">
    <location>
        <begin position="20"/>
        <end position="343"/>
    </location>
</feature>
<dbReference type="RefSeq" id="WP_160201528.1">
    <property type="nucleotide sequence ID" value="NZ_QXWK01000010.1"/>
</dbReference>
<evidence type="ECO:0000256" key="5">
    <source>
        <dbReference type="SAM" id="SignalP"/>
    </source>
</evidence>
<gene>
    <name evidence="6" type="ORF">D0435_06220</name>
</gene>
<dbReference type="InterPro" id="IPR018389">
    <property type="entry name" value="DctP_fam"/>
</dbReference>
<dbReference type="EMBL" id="QXWK01000010">
    <property type="protein sequence ID" value="NBH61245.1"/>
    <property type="molecule type" value="Genomic_DNA"/>
</dbReference>
<dbReference type="AlphaFoldDB" id="A0A845QJN8"/>
<dbReference type="PROSITE" id="PS51257">
    <property type="entry name" value="PROKAR_LIPOPROTEIN"/>
    <property type="match status" value="1"/>
</dbReference>
<dbReference type="Proteomes" id="UP000446866">
    <property type="component" value="Unassembled WGS sequence"/>
</dbReference>
<feature type="signal peptide" evidence="5">
    <location>
        <begin position="1"/>
        <end position="19"/>
    </location>
</feature>
<evidence type="ECO:0000256" key="1">
    <source>
        <dbReference type="ARBA" id="ARBA00004196"/>
    </source>
</evidence>
<sequence length="343" mass="37464">MKKILAAILTLTLILGLFACSGGSDEPAGSDGEAKAMEITIATPHPNNEKDPVYIYCKTFADLVTEKTEGRITFDIQGDSVLGDDVEIAEGLTLGTLDMGITSNAAISGYNPAHQLYALPFLFDDDEQANAFIDSDIAAEMNQGLESKGMKVMSILDGGFRQSLNTKKTIKAMADFKGMKWRVPPMDLFTDTFNALGANATPMGGAEVFTGLQQGTIDGCEFPVSSIYSMQLYTAAKYIDMTNHMFAAWYMCTSDDLWNKLSAEEQEIFSEAAKAANEASRKAQMESVESQLAEIEKAGAVVNRDVNTEEMRKAVQPILDSYRDKIGAELYDKAMDYVDSLRK</sequence>
<organism evidence="6 7">
    <name type="scientific">Anaerotruncus colihominis</name>
    <dbReference type="NCBI Taxonomy" id="169435"/>
    <lineage>
        <taxon>Bacteria</taxon>
        <taxon>Bacillati</taxon>
        <taxon>Bacillota</taxon>
        <taxon>Clostridia</taxon>
        <taxon>Eubacteriales</taxon>
        <taxon>Oscillospiraceae</taxon>
        <taxon>Anaerotruncus</taxon>
    </lineage>
</organism>
<comment type="caution">
    <text evidence="6">The sequence shown here is derived from an EMBL/GenBank/DDBJ whole genome shotgun (WGS) entry which is preliminary data.</text>
</comment>
<evidence type="ECO:0000256" key="3">
    <source>
        <dbReference type="ARBA" id="ARBA00022448"/>
    </source>
</evidence>
<dbReference type="CDD" id="cd13603">
    <property type="entry name" value="PBP2_TRAP_Siap_TeaA_like"/>
    <property type="match status" value="1"/>
</dbReference>
<name>A0A845QJN8_9FIRM</name>
<evidence type="ECO:0000313" key="7">
    <source>
        <dbReference type="Proteomes" id="UP000446866"/>
    </source>
</evidence>
<dbReference type="InterPro" id="IPR004682">
    <property type="entry name" value="TRAP_DctP"/>
</dbReference>
<protein>
    <submittedName>
        <fullName evidence="6">TRAP transporter substrate-binding protein</fullName>
    </submittedName>
</protein>
<proteinExistence type="inferred from homology"/>
<dbReference type="Gene3D" id="3.40.190.170">
    <property type="entry name" value="Bacterial extracellular solute-binding protein, family 7"/>
    <property type="match status" value="1"/>
</dbReference>
<dbReference type="PIRSF" id="PIRSF006470">
    <property type="entry name" value="DctB"/>
    <property type="match status" value="1"/>
</dbReference>
<dbReference type="Pfam" id="PF03480">
    <property type="entry name" value="DctP"/>
    <property type="match status" value="1"/>
</dbReference>